<proteinExistence type="predicted"/>
<dbReference type="SUPFAM" id="SSF47413">
    <property type="entry name" value="lambda repressor-like DNA-binding domains"/>
    <property type="match status" value="1"/>
</dbReference>
<evidence type="ECO:0000256" key="1">
    <source>
        <dbReference type="ARBA" id="ARBA00023125"/>
    </source>
</evidence>
<evidence type="ECO:0000313" key="4">
    <source>
        <dbReference type="Proteomes" id="UP000001556"/>
    </source>
</evidence>
<dbReference type="OrthoDB" id="428540at2"/>
<sequence length="71" mass="8254">MKNYIREARTNRLFKITQNDLAKAVGIHPSQMSQIERGVYKPSLTLALKISKVLKVPLDDLFKLEPEDWKK</sequence>
<dbReference type="GO" id="GO:0003677">
    <property type="term" value="F:DNA binding"/>
    <property type="evidence" value="ECO:0007669"/>
    <property type="project" value="UniProtKB-KW"/>
</dbReference>
<dbReference type="CDD" id="cd00093">
    <property type="entry name" value="HTH_XRE"/>
    <property type="match status" value="1"/>
</dbReference>
<dbReference type="KEGG" id="drm:Dred_2581"/>
<gene>
    <name evidence="3" type="ordered locus">Dred_2581</name>
</gene>
<protein>
    <submittedName>
        <fullName evidence="3">Transcriptional regulator, XRE family</fullName>
    </submittedName>
</protein>
<dbReference type="STRING" id="349161.Dred_2581"/>
<dbReference type="Gene3D" id="1.10.260.40">
    <property type="entry name" value="lambda repressor-like DNA-binding domains"/>
    <property type="match status" value="1"/>
</dbReference>
<feature type="domain" description="HTH cro/C1-type" evidence="2">
    <location>
        <begin position="5"/>
        <end position="61"/>
    </location>
</feature>
<keyword evidence="4" id="KW-1185">Reference proteome</keyword>
<dbReference type="PANTHER" id="PTHR46558:SF4">
    <property type="entry name" value="DNA-BIDING PHAGE PROTEIN"/>
    <property type="match status" value="1"/>
</dbReference>
<dbReference type="Pfam" id="PF01381">
    <property type="entry name" value="HTH_3"/>
    <property type="match status" value="1"/>
</dbReference>
<reference evidence="3 4" key="1">
    <citation type="submission" date="2007-03" db="EMBL/GenBank/DDBJ databases">
        <title>Complete sequence of Desulfotomaculum reducens MI-1.</title>
        <authorList>
            <consortium name="US DOE Joint Genome Institute"/>
            <person name="Copeland A."/>
            <person name="Lucas S."/>
            <person name="Lapidus A."/>
            <person name="Barry K."/>
            <person name="Detter J.C."/>
            <person name="Glavina del Rio T."/>
            <person name="Hammon N."/>
            <person name="Israni S."/>
            <person name="Dalin E."/>
            <person name="Tice H."/>
            <person name="Pitluck S."/>
            <person name="Sims D."/>
            <person name="Brettin T."/>
            <person name="Bruce D."/>
            <person name="Han C."/>
            <person name="Tapia R."/>
            <person name="Schmutz J."/>
            <person name="Larimer F."/>
            <person name="Land M."/>
            <person name="Hauser L."/>
            <person name="Kyrpides N."/>
            <person name="Kim E."/>
            <person name="Tebo B.M."/>
            <person name="Richardson P."/>
        </authorList>
    </citation>
    <scope>NUCLEOTIDE SEQUENCE [LARGE SCALE GENOMIC DNA]</scope>
    <source>
        <strain evidence="3 4">MI-1</strain>
    </source>
</reference>
<dbReference type="PROSITE" id="PS50943">
    <property type="entry name" value="HTH_CROC1"/>
    <property type="match status" value="1"/>
</dbReference>
<dbReference type="Proteomes" id="UP000001556">
    <property type="component" value="Chromosome"/>
</dbReference>
<organism evidence="3 4">
    <name type="scientific">Desulforamulus reducens (strain ATCC BAA-1160 / DSM 100696 / MI-1)</name>
    <name type="common">Desulfotomaculum reducens</name>
    <dbReference type="NCBI Taxonomy" id="349161"/>
    <lineage>
        <taxon>Bacteria</taxon>
        <taxon>Bacillati</taxon>
        <taxon>Bacillota</taxon>
        <taxon>Clostridia</taxon>
        <taxon>Eubacteriales</taxon>
        <taxon>Peptococcaceae</taxon>
        <taxon>Desulforamulus</taxon>
    </lineage>
</organism>
<dbReference type="InterPro" id="IPR001387">
    <property type="entry name" value="Cro/C1-type_HTH"/>
</dbReference>
<evidence type="ECO:0000259" key="2">
    <source>
        <dbReference type="PROSITE" id="PS50943"/>
    </source>
</evidence>
<dbReference type="eggNOG" id="COG1476">
    <property type="taxonomic scope" value="Bacteria"/>
</dbReference>
<dbReference type="EMBL" id="CP000612">
    <property type="protein sequence ID" value="ABO51091.1"/>
    <property type="molecule type" value="Genomic_DNA"/>
</dbReference>
<keyword evidence="1" id="KW-0238">DNA-binding</keyword>
<evidence type="ECO:0000313" key="3">
    <source>
        <dbReference type="EMBL" id="ABO51091.1"/>
    </source>
</evidence>
<dbReference type="AlphaFoldDB" id="A4J7N8"/>
<dbReference type="HOGENOM" id="CLU_066192_44_1_9"/>
<dbReference type="RefSeq" id="WP_011878889.1">
    <property type="nucleotide sequence ID" value="NC_009253.1"/>
</dbReference>
<name>A4J7N8_DESRM</name>
<dbReference type="PANTHER" id="PTHR46558">
    <property type="entry name" value="TRACRIPTIONAL REGULATORY PROTEIN-RELATED-RELATED"/>
    <property type="match status" value="1"/>
</dbReference>
<dbReference type="SMART" id="SM00530">
    <property type="entry name" value="HTH_XRE"/>
    <property type="match status" value="1"/>
</dbReference>
<dbReference type="InterPro" id="IPR010982">
    <property type="entry name" value="Lambda_DNA-bd_dom_sf"/>
</dbReference>
<accession>A4J7N8</accession>